<dbReference type="GO" id="GO:0005375">
    <property type="term" value="F:copper ion transmembrane transporter activity"/>
    <property type="evidence" value="ECO:0007669"/>
    <property type="project" value="UniProtKB-UniRule"/>
</dbReference>
<feature type="transmembrane region" description="Helical" evidence="4">
    <location>
        <begin position="67"/>
        <end position="84"/>
    </location>
</feature>
<feature type="transmembrane region" description="Helical" evidence="4">
    <location>
        <begin position="24"/>
        <end position="46"/>
    </location>
</feature>
<evidence type="ECO:0000256" key="2">
    <source>
        <dbReference type="ARBA" id="ARBA00022989"/>
    </source>
</evidence>
<keyword evidence="4" id="KW-0186">Copper</keyword>
<protein>
    <recommendedName>
        <fullName evidence="4">Copper transport protein</fullName>
    </recommendedName>
</protein>
<dbReference type="InParanoid" id="A0A1Y1YXQ3"/>
<dbReference type="AlphaFoldDB" id="A0A1Y1YXQ3"/>
<dbReference type="PANTHER" id="PTHR12483:SF115">
    <property type="entry name" value="COPPER TRANSPORT PROTEIN"/>
    <property type="match status" value="1"/>
</dbReference>
<evidence type="ECO:0000313" key="5">
    <source>
        <dbReference type="EMBL" id="ORY02716.1"/>
    </source>
</evidence>
<comment type="subcellular location">
    <subcellularLocation>
        <location evidence="4">Membrane</location>
        <topology evidence="4">Multi-pass membrane protein</topology>
    </subcellularLocation>
</comment>
<dbReference type="PANTHER" id="PTHR12483">
    <property type="entry name" value="SOLUTE CARRIER FAMILY 31 COPPER TRANSPORTERS"/>
    <property type="match status" value="1"/>
</dbReference>
<keyword evidence="4" id="KW-0813">Transport</keyword>
<comment type="caution">
    <text evidence="5">The sequence shown here is derived from an EMBL/GenBank/DDBJ whole genome shotgun (WGS) entry which is preliminary data.</text>
</comment>
<reference evidence="5 6" key="1">
    <citation type="submission" date="2016-07" db="EMBL/GenBank/DDBJ databases">
        <title>Pervasive Adenine N6-methylation of Active Genes in Fungi.</title>
        <authorList>
            <consortium name="DOE Joint Genome Institute"/>
            <person name="Mondo S.J."/>
            <person name="Dannebaum R.O."/>
            <person name="Kuo R.C."/>
            <person name="Labutti K."/>
            <person name="Haridas S."/>
            <person name="Kuo A."/>
            <person name="Salamov A."/>
            <person name="Ahrendt S.R."/>
            <person name="Lipzen A."/>
            <person name="Sullivan W."/>
            <person name="Andreopoulos W.B."/>
            <person name="Clum A."/>
            <person name="Lindquist E."/>
            <person name="Daum C."/>
            <person name="Ramamoorthy G.K."/>
            <person name="Gryganskyi A."/>
            <person name="Culley D."/>
            <person name="Magnuson J.K."/>
            <person name="James T.Y."/>
            <person name="O'Malley M.A."/>
            <person name="Stajich J.E."/>
            <person name="Spatafora J.W."/>
            <person name="Visel A."/>
            <person name="Grigoriev I.V."/>
        </authorList>
    </citation>
    <scope>NUCLEOTIDE SEQUENCE [LARGE SCALE GENOMIC DNA]</scope>
    <source>
        <strain evidence="5 6">CBS 931.73</strain>
    </source>
</reference>
<evidence type="ECO:0000256" key="1">
    <source>
        <dbReference type="ARBA" id="ARBA00022692"/>
    </source>
</evidence>
<name>A0A1Y1YXQ3_9FUNG</name>
<dbReference type="GO" id="GO:0016020">
    <property type="term" value="C:membrane"/>
    <property type="evidence" value="ECO:0007669"/>
    <property type="project" value="UniProtKB-SubCell"/>
</dbReference>
<comment type="similarity">
    <text evidence="4">Belongs to the copper transporter (Ctr) (TC 1.A.56) family. SLC31A subfamily.</text>
</comment>
<keyword evidence="4" id="KW-0187">Copper transport</keyword>
<dbReference type="OrthoDB" id="161814at2759"/>
<keyword evidence="1 4" id="KW-0812">Transmembrane</keyword>
<accession>A0A1Y1YXQ3</accession>
<keyword evidence="6" id="KW-1185">Reference proteome</keyword>
<evidence type="ECO:0000313" key="6">
    <source>
        <dbReference type="Proteomes" id="UP000193498"/>
    </source>
</evidence>
<gene>
    <name evidence="5" type="ORF">K493DRAFT_207865</name>
</gene>
<evidence type="ECO:0000256" key="3">
    <source>
        <dbReference type="ARBA" id="ARBA00023136"/>
    </source>
</evidence>
<dbReference type="Proteomes" id="UP000193498">
    <property type="component" value="Unassembled WGS sequence"/>
</dbReference>
<feature type="transmembrane region" description="Helical" evidence="4">
    <location>
        <begin position="90"/>
        <end position="106"/>
    </location>
</feature>
<keyword evidence="2 4" id="KW-1133">Transmembrane helix</keyword>
<keyword evidence="3 4" id="KW-0472">Membrane</keyword>
<keyword evidence="4" id="KW-0406">Ion transport</keyword>
<evidence type="ECO:0000256" key="4">
    <source>
        <dbReference type="RuleBase" id="RU367022"/>
    </source>
</evidence>
<dbReference type="Pfam" id="PF04145">
    <property type="entry name" value="Ctr"/>
    <property type="match status" value="2"/>
</dbReference>
<sequence length="120" mass="13615">MTLNWDYQNLCVVFGGWEIQTLTGVLAICLGTFCLSLTYELVRLVIRVLDHQILMRRGTVNQQLARSTMYAIQVSISFCLMLVFMTFNGFLMLSVILGAFIGFLLFSQDTLATTAEVRHH</sequence>
<proteinExistence type="inferred from homology"/>
<dbReference type="EMBL" id="MCFE01000054">
    <property type="protein sequence ID" value="ORY02716.1"/>
    <property type="molecule type" value="Genomic_DNA"/>
</dbReference>
<organism evidence="5 6">
    <name type="scientific">Basidiobolus meristosporus CBS 931.73</name>
    <dbReference type="NCBI Taxonomy" id="1314790"/>
    <lineage>
        <taxon>Eukaryota</taxon>
        <taxon>Fungi</taxon>
        <taxon>Fungi incertae sedis</taxon>
        <taxon>Zoopagomycota</taxon>
        <taxon>Entomophthoromycotina</taxon>
        <taxon>Basidiobolomycetes</taxon>
        <taxon>Basidiobolales</taxon>
        <taxon>Basidiobolaceae</taxon>
        <taxon>Basidiobolus</taxon>
    </lineage>
</organism>
<dbReference type="InterPro" id="IPR007274">
    <property type="entry name" value="Cop_transporter"/>
</dbReference>